<dbReference type="Proteomes" id="UP000323000">
    <property type="component" value="Chromosome 9"/>
</dbReference>
<reference evidence="3" key="1">
    <citation type="journal article" date="2019" name="Gigascience">
        <title>De novo genome assembly of the endangered Acer yangbiense, a plant species with extremely small populations endemic to Yunnan Province, China.</title>
        <authorList>
            <person name="Yang J."/>
            <person name="Wariss H.M."/>
            <person name="Tao L."/>
            <person name="Zhang R."/>
            <person name="Yun Q."/>
            <person name="Hollingsworth P."/>
            <person name="Dao Z."/>
            <person name="Luo G."/>
            <person name="Guo H."/>
            <person name="Ma Y."/>
            <person name="Sun W."/>
        </authorList>
    </citation>
    <scope>NUCLEOTIDE SEQUENCE [LARGE SCALE GENOMIC DNA]</scope>
    <source>
        <strain evidence="3">cv. Malutang</strain>
    </source>
</reference>
<gene>
    <name evidence="2" type="ORF">EZV62_018787</name>
</gene>
<feature type="transmembrane region" description="Helical" evidence="1">
    <location>
        <begin position="145"/>
        <end position="164"/>
    </location>
</feature>
<feature type="transmembrane region" description="Helical" evidence="1">
    <location>
        <begin position="33"/>
        <end position="55"/>
    </location>
</feature>
<evidence type="ECO:0000256" key="1">
    <source>
        <dbReference type="SAM" id="Phobius"/>
    </source>
</evidence>
<name>A0A5C7H9B4_9ROSI</name>
<sequence length="181" mass="20758">MEENPGQEPLLATYHHQYEYYTRKISDLLLSSVKWVLIILMWVVFVAWVVLIFLYPLNSVNYWVKDLCNHTLETFLGIEGAVFLIFSGPILVIAFLSIPYLIISRKQQLHHHAKKNSGKYGWSHRLSTFPVLVDGPFGVVSAAEVIGILSVIVFVIWAVFVYALRDLTIFDEAELTKETIM</sequence>
<organism evidence="2 3">
    <name type="scientific">Acer yangbiense</name>
    <dbReference type="NCBI Taxonomy" id="1000413"/>
    <lineage>
        <taxon>Eukaryota</taxon>
        <taxon>Viridiplantae</taxon>
        <taxon>Streptophyta</taxon>
        <taxon>Embryophyta</taxon>
        <taxon>Tracheophyta</taxon>
        <taxon>Spermatophyta</taxon>
        <taxon>Magnoliopsida</taxon>
        <taxon>eudicotyledons</taxon>
        <taxon>Gunneridae</taxon>
        <taxon>Pentapetalae</taxon>
        <taxon>rosids</taxon>
        <taxon>malvids</taxon>
        <taxon>Sapindales</taxon>
        <taxon>Sapindaceae</taxon>
        <taxon>Hippocastanoideae</taxon>
        <taxon>Acereae</taxon>
        <taxon>Acer</taxon>
    </lineage>
</organism>
<dbReference type="EMBL" id="VAHF01000009">
    <property type="protein sequence ID" value="TXG53531.1"/>
    <property type="molecule type" value="Genomic_DNA"/>
</dbReference>
<keyword evidence="1" id="KW-0472">Membrane</keyword>
<accession>A0A5C7H9B4</accession>
<protein>
    <recommendedName>
        <fullName evidence="4">Ferric oxidoreductase domain-containing protein</fullName>
    </recommendedName>
</protein>
<comment type="caution">
    <text evidence="2">The sequence shown here is derived from an EMBL/GenBank/DDBJ whole genome shotgun (WGS) entry which is preliminary data.</text>
</comment>
<evidence type="ECO:0000313" key="3">
    <source>
        <dbReference type="Proteomes" id="UP000323000"/>
    </source>
</evidence>
<evidence type="ECO:0008006" key="4">
    <source>
        <dbReference type="Google" id="ProtNLM"/>
    </source>
</evidence>
<proteinExistence type="predicted"/>
<dbReference type="OrthoDB" id="1738999at2759"/>
<dbReference type="AlphaFoldDB" id="A0A5C7H9B4"/>
<keyword evidence="1" id="KW-1133">Transmembrane helix</keyword>
<feature type="transmembrane region" description="Helical" evidence="1">
    <location>
        <begin position="75"/>
        <end position="102"/>
    </location>
</feature>
<keyword evidence="1" id="KW-0812">Transmembrane</keyword>
<keyword evidence="3" id="KW-1185">Reference proteome</keyword>
<evidence type="ECO:0000313" key="2">
    <source>
        <dbReference type="EMBL" id="TXG53531.1"/>
    </source>
</evidence>